<organism evidence="16">
    <name type="scientific">Schistocephalus solidus</name>
    <name type="common">Tapeworm</name>
    <dbReference type="NCBI Taxonomy" id="70667"/>
    <lineage>
        <taxon>Eukaryota</taxon>
        <taxon>Metazoa</taxon>
        <taxon>Spiralia</taxon>
        <taxon>Lophotrochozoa</taxon>
        <taxon>Platyhelminthes</taxon>
        <taxon>Cestoda</taxon>
        <taxon>Eucestoda</taxon>
        <taxon>Diphyllobothriidea</taxon>
        <taxon>Diphyllobothriidae</taxon>
        <taxon>Schistocephalus</taxon>
    </lineage>
</organism>
<evidence type="ECO:0000256" key="6">
    <source>
        <dbReference type="ARBA" id="ARBA00022833"/>
    </source>
</evidence>
<reference evidence="16" key="1">
    <citation type="submission" date="2016-06" db="UniProtKB">
        <authorList>
            <consortium name="WormBaseParasite"/>
        </authorList>
    </citation>
    <scope>IDENTIFICATION</scope>
</reference>
<feature type="domain" description="C2H2-type" evidence="13">
    <location>
        <begin position="402"/>
        <end position="430"/>
    </location>
</feature>
<feature type="region of interest" description="Disordered" evidence="12">
    <location>
        <begin position="1010"/>
        <end position="1038"/>
    </location>
</feature>
<keyword evidence="9" id="KW-0804">Transcription</keyword>
<evidence type="ECO:0000313" key="14">
    <source>
        <dbReference type="EMBL" id="VDL98427.1"/>
    </source>
</evidence>
<feature type="domain" description="C2H2-type" evidence="13">
    <location>
        <begin position="442"/>
        <end position="469"/>
    </location>
</feature>
<comment type="subcellular location">
    <subcellularLocation>
        <location evidence="1">Nucleus</location>
    </subcellularLocation>
</comment>
<feature type="region of interest" description="Disordered" evidence="12">
    <location>
        <begin position="83"/>
        <end position="115"/>
    </location>
</feature>
<comment type="similarity">
    <text evidence="2">Belongs to the krueppel C2H2-type zinc-finger protein family.</text>
</comment>
<feature type="compositionally biased region" description="Low complexity" evidence="12">
    <location>
        <begin position="341"/>
        <end position="353"/>
    </location>
</feature>
<feature type="region of interest" description="Disordered" evidence="12">
    <location>
        <begin position="533"/>
        <end position="583"/>
    </location>
</feature>
<keyword evidence="8" id="KW-0238">DNA-binding</keyword>
<protein>
    <submittedName>
        <fullName evidence="16">C2H2-type domain-containing protein</fullName>
    </submittedName>
</protein>
<evidence type="ECO:0000256" key="2">
    <source>
        <dbReference type="ARBA" id="ARBA00006991"/>
    </source>
</evidence>
<dbReference type="PROSITE" id="PS00028">
    <property type="entry name" value="ZINC_FINGER_C2H2_1"/>
    <property type="match status" value="2"/>
</dbReference>
<feature type="compositionally biased region" description="Polar residues" evidence="12">
    <location>
        <begin position="1158"/>
        <end position="1170"/>
    </location>
</feature>
<evidence type="ECO:0000256" key="10">
    <source>
        <dbReference type="ARBA" id="ARBA00023242"/>
    </source>
</evidence>
<feature type="region of interest" description="Disordered" evidence="12">
    <location>
        <begin position="230"/>
        <end position="277"/>
    </location>
</feature>
<dbReference type="SUPFAM" id="SSF57667">
    <property type="entry name" value="beta-beta-alpha zinc fingers"/>
    <property type="match status" value="1"/>
</dbReference>
<dbReference type="PANTHER" id="PTHR24406">
    <property type="entry name" value="TRANSCRIPTIONAL REPRESSOR CTCFL-RELATED"/>
    <property type="match status" value="1"/>
</dbReference>
<keyword evidence="4" id="KW-0677">Repeat</keyword>
<dbReference type="GO" id="GO:0008270">
    <property type="term" value="F:zinc ion binding"/>
    <property type="evidence" value="ECO:0007669"/>
    <property type="project" value="UniProtKB-KW"/>
</dbReference>
<keyword evidence="5 11" id="KW-0863">Zinc-finger</keyword>
<dbReference type="WBParaSite" id="SSLN_0001249301-mRNA-1">
    <property type="protein sequence ID" value="SSLN_0001249301-mRNA-1"/>
    <property type="gene ID" value="SSLN_0001249301"/>
</dbReference>
<feature type="compositionally biased region" description="Basic and acidic residues" evidence="12">
    <location>
        <begin position="84"/>
        <end position="96"/>
    </location>
</feature>
<accession>A0A183T6E4</accession>
<dbReference type="OrthoDB" id="6077919at2759"/>
<feature type="region of interest" description="Disordered" evidence="12">
    <location>
        <begin position="306"/>
        <end position="329"/>
    </location>
</feature>
<feature type="region of interest" description="Disordered" evidence="12">
    <location>
        <begin position="600"/>
        <end position="624"/>
    </location>
</feature>
<dbReference type="InterPro" id="IPR013087">
    <property type="entry name" value="Znf_C2H2_type"/>
</dbReference>
<feature type="compositionally biased region" description="Polar residues" evidence="12">
    <location>
        <begin position="1024"/>
        <end position="1038"/>
    </location>
</feature>
<evidence type="ECO:0000313" key="15">
    <source>
        <dbReference type="Proteomes" id="UP000275846"/>
    </source>
</evidence>
<dbReference type="PROSITE" id="PS50157">
    <property type="entry name" value="ZINC_FINGER_C2H2_2"/>
    <property type="match status" value="3"/>
</dbReference>
<evidence type="ECO:0000256" key="4">
    <source>
        <dbReference type="ARBA" id="ARBA00022737"/>
    </source>
</evidence>
<evidence type="ECO:0000256" key="11">
    <source>
        <dbReference type="PROSITE-ProRule" id="PRU00042"/>
    </source>
</evidence>
<dbReference type="Gene3D" id="3.30.160.60">
    <property type="entry name" value="Classic Zinc Finger"/>
    <property type="match status" value="2"/>
</dbReference>
<dbReference type="InterPro" id="IPR036236">
    <property type="entry name" value="Znf_C2H2_sf"/>
</dbReference>
<keyword evidence="6" id="KW-0862">Zinc</keyword>
<keyword evidence="10" id="KW-0539">Nucleus</keyword>
<evidence type="ECO:0000256" key="12">
    <source>
        <dbReference type="SAM" id="MobiDB-lite"/>
    </source>
</evidence>
<keyword evidence="7" id="KW-0805">Transcription regulation</keyword>
<evidence type="ECO:0000313" key="16">
    <source>
        <dbReference type="WBParaSite" id="SSLN_0001249301-mRNA-1"/>
    </source>
</evidence>
<feature type="region of interest" description="Disordered" evidence="12">
    <location>
        <begin position="341"/>
        <end position="361"/>
    </location>
</feature>
<dbReference type="GO" id="GO:0005634">
    <property type="term" value="C:nucleus"/>
    <property type="evidence" value="ECO:0007669"/>
    <property type="project" value="UniProtKB-SubCell"/>
</dbReference>
<dbReference type="EMBL" id="UYSU01036979">
    <property type="protein sequence ID" value="VDL98427.1"/>
    <property type="molecule type" value="Genomic_DNA"/>
</dbReference>
<dbReference type="FunFam" id="3.30.160.60:FF:000075">
    <property type="entry name" value="Putative zinc finger protein 536"/>
    <property type="match status" value="1"/>
</dbReference>
<feature type="compositionally biased region" description="Low complexity" evidence="12">
    <location>
        <begin position="258"/>
        <end position="271"/>
    </location>
</feature>
<evidence type="ECO:0000256" key="3">
    <source>
        <dbReference type="ARBA" id="ARBA00022723"/>
    </source>
</evidence>
<evidence type="ECO:0000256" key="9">
    <source>
        <dbReference type="ARBA" id="ARBA00023163"/>
    </source>
</evidence>
<dbReference type="Proteomes" id="UP000275846">
    <property type="component" value="Unassembled WGS sequence"/>
</dbReference>
<dbReference type="STRING" id="70667.A0A183T6E4"/>
<keyword evidence="3" id="KW-0479">Metal-binding</keyword>
<gene>
    <name evidence="14" type="ORF">SSLN_LOCUS12042</name>
</gene>
<dbReference type="InterPro" id="IPR050888">
    <property type="entry name" value="ZnF_C2H2-type_TF"/>
</dbReference>
<evidence type="ECO:0000256" key="1">
    <source>
        <dbReference type="ARBA" id="ARBA00004123"/>
    </source>
</evidence>
<feature type="region of interest" description="Disordered" evidence="12">
    <location>
        <begin position="1074"/>
        <end position="1107"/>
    </location>
</feature>
<evidence type="ECO:0000256" key="5">
    <source>
        <dbReference type="ARBA" id="ARBA00022771"/>
    </source>
</evidence>
<evidence type="ECO:0000256" key="7">
    <source>
        <dbReference type="ARBA" id="ARBA00023015"/>
    </source>
</evidence>
<feature type="region of interest" description="Disordered" evidence="12">
    <location>
        <begin position="1185"/>
        <end position="1211"/>
    </location>
</feature>
<keyword evidence="15" id="KW-1185">Reference proteome</keyword>
<feature type="compositionally biased region" description="Basic and acidic residues" evidence="12">
    <location>
        <begin position="1080"/>
        <end position="1089"/>
    </location>
</feature>
<name>A0A183T6E4_SCHSO</name>
<feature type="compositionally biased region" description="Acidic residues" evidence="12">
    <location>
        <begin position="307"/>
        <end position="329"/>
    </location>
</feature>
<reference evidence="14 15" key="2">
    <citation type="submission" date="2018-11" db="EMBL/GenBank/DDBJ databases">
        <authorList>
            <consortium name="Pathogen Informatics"/>
        </authorList>
    </citation>
    <scope>NUCLEOTIDE SEQUENCE [LARGE SCALE GENOMIC DNA]</scope>
    <source>
        <strain evidence="14 15">NST_G2</strain>
    </source>
</reference>
<evidence type="ECO:0000259" key="13">
    <source>
        <dbReference type="PROSITE" id="PS50157"/>
    </source>
</evidence>
<proteinExistence type="inferred from homology"/>
<feature type="domain" description="C2H2-type" evidence="13">
    <location>
        <begin position="1106"/>
        <end position="1134"/>
    </location>
</feature>
<sequence length="1387" mass="151371">MVRAILQRLEMCLNFRRMVINHIVGIFYTQTVVWGPQSAAAAARCWPHHFFPRALSVCLALSPRGFLPITAADVMHQSMLLRGEGSRRSRQRDQARGEGTPQQQQQRPSGGSVLRGHARRLWAPERCLCVGKASGGGGVTGSPLLPRRRLLQRTQANGKIDPPASLPLPPAFLMSHAAAVPACVGSKPPKSIGTPEPGLEEEATVSICPVCSFSAPTPRKLDEHMELLHEETPIPSQTVSEPDRDRQQPKLQQRRGGTPQSSTPTLLQTTTEQDPVDLSTTAAISRSPVISPNNQCCETPLQLLLPSEEDDDDDDAEGGGGGGDDEDAEAIATAPPCSICSSESTFSSGGEASPRTKAMSTRDMCSQDSLFEFVGEEHSVHYESGLQVFHRTSLQADSRRRYRCSLCPATFPWHGDLTEHLRFEHGVQKSRENTRGGKAGNFCCSCCKYVAKYQSELRRHMRLHWGVKPFACVFCPYRSAWKGDLKRHMESHHKECFSSEAELVKIMSQFKNNAGTAVDPDATAAAAATAVSPVAPSAAGGGGGGQRTGSRRTSGPETDDGEEDQQPVNAPESGRYLPEGDNLPATRILREVKMENYPQATSCRGHRGQVASPPPPPSPYQQQSQLLGPYEEVTGQPMSVEPCASSSPLTGAALSDSLFPGFRSWASPLAGFPLSREMASQPEAAGPAQTPSKPCNLLSTNTSQFLSVAAAAAASVITHETTIGNAPEVPQLTKSEDPQTQPLNLACPKRDPDADQGEPAVPQFPRPLFGTQQTAIKEFMAQFEQRFLINQIMGSLTAGGVASNEGSSCTATPNQVPSPNMPVLAATTSKSLSKFNVSGTLFCWPDQSEVQSGMLKRRSILKDPTTPNASCSTAREEQWKRYQCSGCGHRSNWKWDINKHIKVAHPERTNISTITMELEEARLTLPAYLDKIKGLRNRNCRFASCRSGTGNETDHSDNPEECASTSEGYYRPFKSNWKWDVKKHIKQMHNGTAEVITLSLEEARRTIHHYKTHRRQSQLRHSFGGSSVETKFPVSQPQCEEFRETDRLEANQWNSPLLMPQPVEGRLSNAGTYENAEGTHPAEAKDRESTAVMEEAPAPTQGSPGFRCSTCKRRLPTWSSLHLHTVFNHGSNKRSYKKALLHKALSSPSAAQLSPVSTPTKLKTSPETSNAALPIFDFTQSLSMERQGKTDQPEPSIEEASQLQRRKAHARRSLVLPVARSSQLSPLRSSALDNCKEELSLRPPQPLQSNIDSDPRSTDKAYELVNLLERVLQLLESAGATSNFSLAELQSTCNQSLLTSLKELAREQATQVVYSVDKESNLSGSECQNTSNEENSATAYEIISTSGPSERLVELLLQPQVQPLMTKLSALLQKAQHIATASPKTGG</sequence>
<dbReference type="GO" id="GO:0003677">
    <property type="term" value="F:DNA binding"/>
    <property type="evidence" value="ECO:0007669"/>
    <property type="project" value="UniProtKB-KW"/>
</dbReference>
<feature type="region of interest" description="Disordered" evidence="12">
    <location>
        <begin position="726"/>
        <end position="766"/>
    </location>
</feature>
<dbReference type="SMART" id="SM00355">
    <property type="entry name" value="ZnF_C2H2"/>
    <property type="match status" value="6"/>
</dbReference>
<evidence type="ECO:0000256" key="8">
    <source>
        <dbReference type="ARBA" id="ARBA00023125"/>
    </source>
</evidence>
<feature type="compositionally biased region" description="Low complexity" evidence="12">
    <location>
        <begin position="1147"/>
        <end position="1157"/>
    </location>
</feature>
<feature type="region of interest" description="Disordered" evidence="12">
    <location>
        <begin position="1147"/>
        <end position="1170"/>
    </location>
</feature>